<dbReference type="AlphaFoldDB" id="A0A560DIQ0"/>
<name>A0A560DIQ0_9BRAD</name>
<gene>
    <name evidence="2" type="ORF">FBZ96_1063</name>
</gene>
<feature type="signal peptide" evidence="1">
    <location>
        <begin position="1"/>
        <end position="24"/>
    </location>
</feature>
<organism evidence="2 3">
    <name type="scientific">Bradyrhizobium stylosanthis</name>
    <dbReference type="NCBI Taxonomy" id="1803665"/>
    <lineage>
        <taxon>Bacteria</taxon>
        <taxon>Pseudomonadati</taxon>
        <taxon>Pseudomonadota</taxon>
        <taxon>Alphaproteobacteria</taxon>
        <taxon>Hyphomicrobiales</taxon>
        <taxon>Nitrobacteraceae</taxon>
        <taxon>Bradyrhizobium</taxon>
    </lineage>
</organism>
<dbReference type="EMBL" id="VITK01000006">
    <property type="protein sequence ID" value="TWA96952.1"/>
    <property type="molecule type" value="Genomic_DNA"/>
</dbReference>
<accession>A0A560DIQ0</accession>
<reference evidence="2 3" key="1">
    <citation type="submission" date="2019-06" db="EMBL/GenBank/DDBJ databases">
        <title>Genomic Encyclopedia of Type Strains, Phase IV (KMG-V): Genome sequencing to study the core and pangenomes of soil and plant-associated prokaryotes.</title>
        <authorList>
            <person name="Whitman W."/>
        </authorList>
    </citation>
    <scope>NUCLEOTIDE SEQUENCE [LARGE SCALE GENOMIC DNA]</scope>
    <source>
        <strain evidence="2 3">BR 510</strain>
    </source>
</reference>
<sequence length="171" mass="18379">MVSRRRAGTAALLALLLSAGPSFATETVWDVLEAFGLTGVWSVACASPTTAANFRYIYSRAANGGATRELDFGVSALTSSVIESAELISPSTLKIRVRNADPRFQHLNNLILETVLTKQIHPGTGEMRVRFIEASDSSGQVFIKGGLVVGGAQARVGKPTFWQHRCRPTMT</sequence>
<dbReference type="OrthoDB" id="8244231at2"/>
<keyword evidence="1" id="KW-0732">Signal</keyword>
<evidence type="ECO:0000313" key="3">
    <source>
        <dbReference type="Proteomes" id="UP000319949"/>
    </source>
</evidence>
<comment type="caution">
    <text evidence="2">The sequence shown here is derived from an EMBL/GenBank/DDBJ whole genome shotgun (WGS) entry which is preliminary data.</text>
</comment>
<dbReference type="RefSeq" id="WP_145665522.1">
    <property type="nucleotide sequence ID" value="NZ_VITK01000006.1"/>
</dbReference>
<proteinExistence type="predicted"/>
<protein>
    <submittedName>
        <fullName evidence="2">Uncharacterized protein</fullName>
    </submittedName>
</protein>
<keyword evidence="3" id="KW-1185">Reference proteome</keyword>
<feature type="chain" id="PRO_5022077523" evidence="1">
    <location>
        <begin position="25"/>
        <end position="171"/>
    </location>
</feature>
<evidence type="ECO:0000313" key="2">
    <source>
        <dbReference type="EMBL" id="TWA96952.1"/>
    </source>
</evidence>
<evidence type="ECO:0000256" key="1">
    <source>
        <dbReference type="SAM" id="SignalP"/>
    </source>
</evidence>
<dbReference type="Proteomes" id="UP000319949">
    <property type="component" value="Unassembled WGS sequence"/>
</dbReference>